<dbReference type="Proteomes" id="UP000595437">
    <property type="component" value="Chromosome 3"/>
</dbReference>
<keyword evidence="2" id="KW-1185">Reference proteome</keyword>
<accession>A0A7T8KA28</accession>
<evidence type="ECO:0000313" key="1">
    <source>
        <dbReference type="EMBL" id="QQP52512.1"/>
    </source>
</evidence>
<name>A0A7T8KA28_CALRO</name>
<protein>
    <submittedName>
        <fullName evidence="1">Uncharacterized protein</fullName>
    </submittedName>
</protein>
<gene>
    <name evidence="1" type="ORF">FKW44_004687</name>
</gene>
<organism evidence="1 2">
    <name type="scientific">Caligus rogercresseyi</name>
    <name type="common">Sea louse</name>
    <dbReference type="NCBI Taxonomy" id="217165"/>
    <lineage>
        <taxon>Eukaryota</taxon>
        <taxon>Metazoa</taxon>
        <taxon>Ecdysozoa</taxon>
        <taxon>Arthropoda</taxon>
        <taxon>Crustacea</taxon>
        <taxon>Multicrustacea</taxon>
        <taxon>Hexanauplia</taxon>
        <taxon>Copepoda</taxon>
        <taxon>Siphonostomatoida</taxon>
        <taxon>Caligidae</taxon>
        <taxon>Caligus</taxon>
    </lineage>
</organism>
<reference evidence="2" key="1">
    <citation type="submission" date="2021-01" db="EMBL/GenBank/DDBJ databases">
        <title>Caligus Genome Assembly.</title>
        <authorList>
            <person name="Gallardo-Escarate C."/>
        </authorList>
    </citation>
    <scope>NUCLEOTIDE SEQUENCE [LARGE SCALE GENOMIC DNA]</scope>
</reference>
<evidence type="ECO:0000313" key="2">
    <source>
        <dbReference type="Proteomes" id="UP000595437"/>
    </source>
</evidence>
<dbReference type="EMBL" id="CP045892">
    <property type="protein sequence ID" value="QQP52512.1"/>
    <property type="molecule type" value="Genomic_DNA"/>
</dbReference>
<proteinExistence type="predicted"/>
<sequence length="59" mass="6927">SLYIYEGSAGNYNPMYPHMGQAIPAEIVFEKLLSCVSFTPRKGYWWISNPWDTWIIIRD</sequence>
<feature type="non-terminal residue" evidence="1">
    <location>
        <position position="1"/>
    </location>
</feature>
<dbReference type="AlphaFoldDB" id="A0A7T8KA28"/>